<feature type="compositionally biased region" description="Basic residues" evidence="1">
    <location>
        <begin position="64"/>
        <end position="73"/>
    </location>
</feature>
<feature type="region of interest" description="Disordered" evidence="1">
    <location>
        <begin position="52"/>
        <end position="73"/>
    </location>
</feature>
<dbReference type="RefSeq" id="WP_287270073.1">
    <property type="nucleotide sequence ID" value="NZ_JAMYMT010000018.1"/>
</dbReference>
<protein>
    <submittedName>
        <fullName evidence="2">Uncharacterized protein</fullName>
    </submittedName>
</protein>
<dbReference type="Proteomes" id="UP001464387">
    <property type="component" value="Unassembled WGS sequence"/>
</dbReference>
<reference evidence="2 3" key="1">
    <citation type="journal article" date="2024" name="Proc. Natl. Acad. Sci. U.S.A.">
        <title>The evolutionary genomics of adaptation to stress in wild rhizobium bacteria.</title>
        <authorList>
            <person name="Kehlet-Delgado H."/>
            <person name="Montoya A.P."/>
            <person name="Jensen K.T."/>
            <person name="Wendlandt C.E."/>
            <person name="Dexheimer C."/>
            <person name="Roberts M."/>
            <person name="Torres Martinez L."/>
            <person name="Friesen M.L."/>
            <person name="Griffitts J.S."/>
            <person name="Porter S.S."/>
        </authorList>
    </citation>
    <scope>NUCLEOTIDE SEQUENCE [LARGE SCALE GENOMIC DNA]</scope>
    <source>
        <strain evidence="2 3">M0729</strain>
    </source>
</reference>
<keyword evidence="3" id="KW-1185">Reference proteome</keyword>
<proteinExistence type="predicted"/>
<evidence type="ECO:0000313" key="3">
    <source>
        <dbReference type="Proteomes" id="UP001464387"/>
    </source>
</evidence>
<accession>A0ABV1Y8J5</accession>
<gene>
    <name evidence="2" type="ORF">NKI33_00695</name>
</gene>
<evidence type="ECO:0000256" key="1">
    <source>
        <dbReference type="SAM" id="MobiDB-lite"/>
    </source>
</evidence>
<name>A0ABV1Y8J5_9HYPH</name>
<sequence length="73" mass="8392">MSVRKEDYRTNKADYVIAATYGRMDADDDERDELLAKEKFLRLRDRRFAKLAANPAESSPGPKARPRGYGHSF</sequence>
<comment type="caution">
    <text evidence="2">The sequence shown here is derived from an EMBL/GenBank/DDBJ whole genome shotgun (WGS) entry which is preliminary data.</text>
</comment>
<dbReference type="EMBL" id="JAMYPJ010000001">
    <property type="protein sequence ID" value="MER8931486.1"/>
    <property type="molecule type" value="Genomic_DNA"/>
</dbReference>
<organism evidence="2 3">
    <name type="scientific">Mesorhizobium opportunistum</name>
    <dbReference type="NCBI Taxonomy" id="593909"/>
    <lineage>
        <taxon>Bacteria</taxon>
        <taxon>Pseudomonadati</taxon>
        <taxon>Pseudomonadota</taxon>
        <taxon>Alphaproteobacteria</taxon>
        <taxon>Hyphomicrobiales</taxon>
        <taxon>Phyllobacteriaceae</taxon>
        <taxon>Mesorhizobium</taxon>
    </lineage>
</organism>
<evidence type="ECO:0000313" key="2">
    <source>
        <dbReference type="EMBL" id="MER8931486.1"/>
    </source>
</evidence>